<accession>A0ABU9JZ71</accession>
<dbReference type="RefSeq" id="WP_342020412.1">
    <property type="nucleotide sequence ID" value="NZ_CP155465.1"/>
</dbReference>
<gene>
    <name evidence="1" type="ORF">NST17_13445</name>
</gene>
<organism evidence="1 2">
    <name type="scientific">Caldifermentibacillus hisashii</name>
    <dbReference type="NCBI Taxonomy" id="996558"/>
    <lineage>
        <taxon>Bacteria</taxon>
        <taxon>Bacillati</taxon>
        <taxon>Bacillota</taxon>
        <taxon>Bacilli</taxon>
        <taxon>Bacillales</taxon>
        <taxon>Bacillaceae</taxon>
        <taxon>Caldifermentibacillus</taxon>
    </lineage>
</organism>
<reference evidence="1 2" key="1">
    <citation type="submission" date="2024-03" db="EMBL/GenBank/DDBJ databases">
        <title>Bacilli Hybrid Assemblies.</title>
        <authorList>
            <person name="Kovac J."/>
        </authorList>
    </citation>
    <scope>NUCLEOTIDE SEQUENCE [LARGE SCALE GENOMIC DNA]</scope>
    <source>
        <strain evidence="1 2">FSL M8-0022</strain>
    </source>
</reference>
<protein>
    <recommendedName>
        <fullName evidence="3">Resolvase HTH domain-containing protein</fullName>
    </recommendedName>
</protein>
<evidence type="ECO:0000313" key="1">
    <source>
        <dbReference type="EMBL" id="MEL3958192.1"/>
    </source>
</evidence>
<comment type="caution">
    <text evidence="1">The sequence shown here is derived from an EMBL/GenBank/DDBJ whole genome shotgun (WGS) entry which is preliminary data.</text>
</comment>
<evidence type="ECO:0008006" key="3">
    <source>
        <dbReference type="Google" id="ProtNLM"/>
    </source>
</evidence>
<sequence>MIEKIENKKVIKMANGFPDKNELLSLSDERTRLEDAEIKGVLYVVRSLLNKGMNLSTVAKYTDYDVEELKHLLKKYSN</sequence>
<dbReference type="EMBL" id="JBBYAK010000001">
    <property type="protein sequence ID" value="MEL3958192.1"/>
    <property type="molecule type" value="Genomic_DNA"/>
</dbReference>
<proteinExistence type="predicted"/>
<keyword evidence="2" id="KW-1185">Reference proteome</keyword>
<evidence type="ECO:0000313" key="2">
    <source>
        <dbReference type="Proteomes" id="UP001459714"/>
    </source>
</evidence>
<name>A0ABU9JZ71_9BACI</name>
<dbReference type="Proteomes" id="UP001459714">
    <property type="component" value="Unassembled WGS sequence"/>
</dbReference>